<dbReference type="PANTHER" id="PTHR31800:SF1">
    <property type="entry name" value="COILED-COIL DOMAIN-CONTAINING PROTEIN 32"/>
    <property type="match status" value="1"/>
</dbReference>
<feature type="region of interest" description="Disordered" evidence="1">
    <location>
        <begin position="225"/>
        <end position="245"/>
    </location>
</feature>
<dbReference type="OMA" id="YVEGHES"/>
<reference evidence="2" key="3">
    <citation type="submission" date="2025-09" db="UniProtKB">
        <authorList>
            <consortium name="Ensembl"/>
        </authorList>
    </citation>
    <scope>IDENTIFICATION</scope>
</reference>
<name>A0A4W2DF12_BOBOX</name>
<sequence length="245" mass="27555">MQLTSLPSRTPLDQSKHRTSPSWAVVGGFPGSVTWRLRLLISSLLPAKKLSRAFAGCWQAVVLRFQMKMFESIDSTTTRSGPDLWAEICSCLPHPDQEDSASNAFSDSFMDSYPAGTGQREAPHFAAQPAVKPWAPLQDSEVYLASLEKKLRRIKGLNQEVTSKDMLRTLAQAKKECWDRFLQEKLASEFFVDGLDSDESTLEHFKRWLQPDKVAISTEEVQYLIPPESQVEKPAPRDEPTAAEQ</sequence>
<evidence type="ECO:0000313" key="2">
    <source>
        <dbReference type="Ensembl" id="ENSBIXP00000017381.1"/>
    </source>
</evidence>
<feature type="compositionally biased region" description="Polar residues" evidence="1">
    <location>
        <begin position="1"/>
        <end position="13"/>
    </location>
</feature>
<dbReference type="AlphaFoldDB" id="A0A4W2DF12"/>
<dbReference type="PANTHER" id="PTHR31800">
    <property type="entry name" value="COILED-COIL DOMAIN-CONTAINING PROTEIN 32"/>
    <property type="match status" value="1"/>
</dbReference>
<proteinExistence type="predicted"/>
<reference evidence="2" key="2">
    <citation type="submission" date="2025-08" db="UniProtKB">
        <authorList>
            <consortium name="Ensembl"/>
        </authorList>
    </citation>
    <scope>IDENTIFICATION</scope>
</reference>
<protein>
    <submittedName>
        <fullName evidence="2">Uncharacterized protein</fullName>
    </submittedName>
</protein>
<dbReference type="GO" id="GO:0044782">
    <property type="term" value="P:cilium organization"/>
    <property type="evidence" value="ECO:0007669"/>
    <property type="project" value="TreeGrafter"/>
</dbReference>
<reference evidence="2 3" key="1">
    <citation type="submission" date="2018-11" db="EMBL/GenBank/DDBJ databases">
        <title>Haplotype-resolved cattle genomes.</title>
        <authorList>
            <person name="Low W.Y."/>
            <person name="Tearle R."/>
            <person name="Bickhart D.M."/>
            <person name="Rosen B.D."/>
            <person name="Koren S."/>
            <person name="Rhie A."/>
            <person name="Hiendleder S."/>
            <person name="Phillippy A.M."/>
            <person name="Smith T.P.L."/>
            <person name="Williams J.L."/>
        </authorList>
    </citation>
    <scope>NUCLEOTIDE SEQUENCE [LARGE SCALE GENOMIC DNA]</scope>
</reference>
<evidence type="ECO:0000256" key="1">
    <source>
        <dbReference type="SAM" id="MobiDB-lite"/>
    </source>
</evidence>
<feature type="compositionally biased region" description="Basic and acidic residues" evidence="1">
    <location>
        <begin position="230"/>
        <end position="245"/>
    </location>
</feature>
<dbReference type="Proteomes" id="UP000314981">
    <property type="component" value="Chromosome 10"/>
</dbReference>
<keyword evidence="3" id="KW-1185">Reference proteome</keyword>
<dbReference type="Ensembl" id="ENSBIXT00000029840.1">
    <property type="protein sequence ID" value="ENSBIXP00000017381.1"/>
    <property type="gene ID" value="ENSBIXG00000021382.1"/>
</dbReference>
<feature type="region of interest" description="Disordered" evidence="1">
    <location>
        <begin position="1"/>
        <end position="20"/>
    </location>
</feature>
<accession>A0A4W2DF12</accession>
<dbReference type="STRING" id="30522.A0A4W2DF12"/>
<evidence type="ECO:0000313" key="3">
    <source>
        <dbReference type="Proteomes" id="UP000314981"/>
    </source>
</evidence>
<organism evidence="2 3">
    <name type="scientific">Bos indicus x Bos taurus</name>
    <name type="common">Hybrid cattle</name>
    <dbReference type="NCBI Taxonomy" id="30522"/>
    <lineage>
        <taxon>Eukaryota</taxon>
        <taxon>Metazoa</taxon>
        <taxon>Chordata</taxon>
        <taxon>Craniata</taxon>
        <taxon>Vertebrata</taxon>
        <taxon>Euteleostomi</taxon>
        <taxon>Mammalia</taxon>
        <taxon>Eutheria</taxon>
        <taxon>Laurasiatheria</taxon>
        <taxon>Artiodactyla</taxon>
        <taxon>Ruminantia</taxon>
        <taxon>Pecora</taxon>
        <taxon>Bovidae</taxon>
        <taxon>Bovinae</taxon>
        <taxon>Bos</taxon>
    </lineage>
</organism>
<dbReference type="Pfam" id="PF14989">
    <property type="entry name" value="CCDC32"/>
    <property type="match status" value="1"/>
</dbReference>
<dbReference type="InterPro" id="IPR028039">
    <property type="entry name" value="CCDC32"/>
</dbReference>